<dbReference type="InterPro" id="IPR025272">
    <property type="entry name" value="SocA_Panacea"/>
</dbReference>
<proteinExistence type="predicted"/>
<evidence type="ECO:0000259" key="1">
    <source>
        <dbReference type="Pfam" id="PF13274"/>
    </source>
</evidence>
<sequence length="135" mass="16114">MKEFDAEALTHLKLQKLLYYAQGIHLAYLNEPLFEDELLAWEHGPVAPRVYDEYKGNREIDFNPSEEDLEIFRKIQGVEDSRNVLEVVYDHYGKYSAWHLRNMTHDERPWLETPPNSVISKDLIKEYFEEEVLQD</sequence>
<dbReference type="Pfam" id="PF13274">
    <property type="entry name" value="SocA_Panacea"/>
    <property type="match status" value="1"/>
</dbReference>
<dbReference type="AlphaFoldDB" id="A0AAJ3Z2S0"/>
<feature type="domain" description="Antitoxin SocA-like Panacea" evidence="1">
    <location>
        <begin position="14"/>
        <end position="110"/>
    </location>
</feature>
<dbReference type="EMBL" id="CP035232">
    <property type="protein sequence ID" value="QAT67924.1"/>
    <property type="molecule type" value="Genomic_DNA"/>
</dbReference>
<name>A0AAJ3Z2S0_9BACI</name>
<evidence type="ECO:0000313" key="2">
    <source>
        <dbReference type="EMBL" id="QAT67924.1"/>
    </source>
</evidence>
<gene>
    <name evidence="2" type="ORF">EQZ20_16635</name>
</gene>
<accession>A0AAJ3Z2S0</accession>
<dbReference type="Proteomes" id="UP000288675">
    <property type="component" value="Chromosome"/>
</dbReference>
<evidence type="ECO:0000313" key="3">
    <source>
        <dbReference type="Proteomes" id="UP000288675"/>
    </source>
</evidence>
<organism evidence="2 3">
    <name type="scientific">Bacillus glycinifermentans</name>
    <dbReference type="NCBI Taxonomy" id="1664069"/>
    <lineage>
        <taxon>Bacteria</taxon>
        <taxon>Bacillati</taxon>
        <taxon>Bacillota</taxon>
        <taxon>Bacilli</taxon>
        <taxon>Bacillales</taxon>
        <taxon>Bacillaceae</taxon>
        <taxon>Bacillus</taxon>
    </lineage>
</organism>
<protein>
    <submittedName>
        <fullName evidence="2">DUF4065 domain-containing protein</fullName>
    </submittedName>
</protein>
<reference evidence="2 3" key="1">
    <citation type="submission" date="2019-01" db="EMBL/GenBank/DDBJ databases">
        <title>Genome sequence of Bacillus glycinifermentans SRCM103574.</title>
        <authorList>
            <person name="Kong H.-J."/>
            <person name="Jeong S.-Y."/>
            <person name="Jeong D.-Y."/>
        </authorList>
    </citation>
    <scope>NUCLEOTIDE SEQUENCE [LARGE SCALE GENOMIC DNA]</scope>
    <source>
        <strain evidence="2 3">SRCM103574</strain>
    </source>
</reference>